<dbReference type="Proteomes" id="UP001379235">
    <property type="component" value="Unassembled WGS sequence"/>
</dbReference>
<dbReference type="PROSITE" id="PS52029">
    <property type="entry name" value="LD_TPASE"/>
    <property type="match status" value="1"/>
</dbReference>
<feature type="active site" description="Nucleophile" evidence="7">
    <location>
        <position position="322"/>
    </location>
</feature>
<dbReference type="Pfam" id="PF03734">
    <property type="entry name" value="YkuD"/>
    <property type="match status" value="1"/>
</dbReference>
<proteinExistence type="inferred from homology"/>
<evidence type="ECO:0000256" key="3">
    <source>
        <dbReference type="ARBA" id="ARBA00022679"/>
    </source>
</evidence>
<dbReference type="PANTHER" id="PTHR41533:SF2">
    <property type="entry name" value="BLR7131 PROTEIN"/>
    <property type="match status" value="1"/>
</dbReference>
<dbReference type="Pfam" id="PF20142">
    <property type="entry name" value="Scaffold"/>
    <property type="match status" value="1"/>
</dbReference>
<evidence type="ECO:0000256" key="5">
    <source>
        <dbReference type="ARBA" id="ARBA00022984"/>
    </source>
</evidence>
<dbReference type="InterPro" id="IPR038063">
    <property type="entry name" value="Transpep_catalytic_dom"/>
</dbReference>
<dbReference type="InterPro" id="IPR005490">
    <property type="entry name" value="LD_TPept_cat_dom"/>
</dbReference>
<evidence type="ECO:0000256" key="1">
    <source>
        <dbReference type="ARBA" id="ARBA00004752"/>
    </source>
</evidence>
<dbReference type="InterPro" id="IPR045380">
    <property type="entry name" value="LD_TPept_scaffold_dom"/>
</dbReference>
<keyword evidence="5 7" id="KW-0573">Peptidoglycan synthesis</keyword>
<dbReference type="EMBL" id="JBBHJY010000006">
    <property type="protein sequence ID" value="MEJ6010862.1"/>
    <property type="molecule type" value="Genomic_DNA"/>
</dbReference>
<evidence type="ECO:0000256" key="7">
    <source>
        <dbReference type="PROSITE-ProRule" id="PRU01373"/>
    </source>
</evidence>
<keyword evidence="3" id="KW-0808">Transferase</keyword>
<feature type="active site" description="Proton donor/acceptor" evidence="7">
    <location>
        <position position="303"/>
    </location>
</feature>
<dbReference type="InterPro" id="IPR052905">
    <property type="entry name" value="LD-transpeptidase_YkuD-like"/>
</dbReference>
<feature type="domain" description="L,D-TPase catalytic" evidence="8">
    <location>
        <begin position="202"/>
        <end position="346"/>
    </location>
</feature>
<sequence length="421" mass="46929">MATQRKTSRREKRPAPRGWRVLDPRTADWSLLSWRHSAPAFALLLGADQLPTADPDKAVWSEAQVAHLLFEARNAPFDGLPQPDTTALRKAIKRGQPGAINRSASDLALLLAGQHLHGISAPEERIEWYIIDTDRTEGLASELTAALREDRLGDFFASLRPAHPDYAMLRTTLTSEDDPQRQIALMRTMERWRWLPRQLGETFVLANAAGFEVNLWRGGAHVKRWAAISGKASTQTPSLMAEAVAVNFNPWWEVPKSIAEESGMRAGGRYVWEKNRFRQPPGPGNALGRMKVIMPNTHNIYLHDTPSRGLFGAQNRAFSHGCMRVEDALGFAAALLDGARSRQQIDKLFEAEKPLPGALRLKPAEPKSTVVPLPQKVPVYVTYMTVTVKPDGAPVFHKDIYGRDAKIAWVQPRSDPQLALQ</sequence>
<dbReference type="CDD" id="cd16913">
    <property type="entry name" value="YkuD_like"/>
    <property type="match status" value="1"/>
</dbReference>
<dbReference type="Gene3D" id="2.40.440.10">
    <property type="entry name" value="L,D-transpeptidase catalytic domain-like"/>
    <property type="match status" value="1"/>
</dbReference>
<evidence type="ECO:0000259" key="8">
    <source>
        <dbReference type="PROSITE" id="PS52029"/>
    </source>
</evidence>
<name>A0ABU8SA71_9SPHN</name>
<evidence type="ECO:0000313" key="9">
    <source>
        <dbReference type="EMBL" id="MEJ6010862.1"/>
    </source>
</evidence>
<evidence type="ECO:0000256" key="6">
    <source>
        <dbReference type="ARBA" id="ARBA00023316"/>
    </source>
</evidence>
<evidence type="ECO:0000313" key="10">
    <source>
        <dbReference type="Proteomes" id="UP001379235"/>
    </source>
</evidence>
<gene>
    <name evidence="9" type="ORF">WG900_13150</name>
</gene>
<evidence type="ECO:0000256" key="2">
    <source>
        <dbReference type="ARBA" id="ARBA00005992"/>
    </source>
</evidence>
<keyword evidence="6 7" id="KW-0961">Cell wall biogenesis/degradation</keyword>
<keyword evidence="4 7" id="KW-0133">Cell shape</keyword>
<comment type="similarity">
    <text evidence="2">Belongs to the YkuD family.</text>
</comment>
<reference evidence="9 10" key="1">
    <citation type="submission" date="2024-03" db="EMBL/GenBank/DDBJ databases">
        <authorList>
            <person name="Jo J.-H."/>
        </authorList>
    </citation>
    <scope>NUCLEOTIDE SEQUENCE [LARGE SCALE GENOMIC DNA]</scope>
    <source>
        <strain evidence="9 10">AS3R-12</strain>
    </source>
</reference>
<dbReference type="SUPFAM" id="SSF141523">
    <property type="entry name" value="L,D-transpeptidase catalytic domain-like"/>
    <property type="match status" value="1"/>
</dbReference>
<keyword evidence="10" id="KW-1185">Reference proteome</keyword>
<evidence type="ECO:0000256" key="4">
    <source>
        <dbReference type="ARBA" id="ARBA00022960"/>
    </source>
</evidence>
<comment type="caution">
    <text evidence="9">The sequence shown here is derived from an EMBL/GenBank/DDBJ whole genome shotgun (WGS) entry which is preliminary data.</text>
</comment>
<protein>
    <submittedName>
        <fullName evidence="9">L,D-transpeptidase family protein</fullName>
    </submittedName>
</protein>
<comment type="pathway">
    <text evidence="1 7">Cell wall biogenesis; peptidoglycan biosynthesis.</text>
</comment>
<accession>A0ABU8SA71</accession>
<dbReference type="PANTHER" id="PTHR41533">
    <property type="entry name" value="L,D-TRANSPEPTIDASE HI_1667-RELATED"/>
    <property type="match status" value="1"/>
</dbReference>
<dbReference type="RefSeq" id="WP_339967693.1">
    <property type="nucleotide sequence ID" value="NZ_JBBHJY010000006.1"/>
</dbReference>
<organism evidence="9 10">
    <name type="scientific">Novosphingobium aquae</name>
    <dbReference type="NCBI Taxonomy" id="3133435"/>
    <lineage>
        <taxon>Bacteria</taxon>
        <taxon>Pseudomonadati</taxon>
        <taxon>Pseudomonadota</taxon>
        <taxon>Alphaproteobacteria</taxon>
        <taxon>Sphingomonadales</taxon>
        <taxon>Sphingomonadaceae</taxon>
        <taxon>Novosphingobium</taxon>
    </lineage>
</organism>